<protein>
    <submittedName>
        <fullName evidence="3">Uncharacterized protein</fullName>
    </submittedName>
</protein>
<sequence length="231" mass="24627">MRVLRTFSRVALLAGLVLAAAPVAGAAAAELADRARVAEGLLTDNKPVQALAEMEAAFNAAWERAPLGFSEALFVAARPAGFGIYDARPAAVFKEGEDMLVYAEPFGFGYGRENELFLIDFKADFELRTPTGQILHKQADFADLTMKSRRRNKEFQVFITYNFNGLKPGDYVLVTRLHDLHSGKTGAFELPFTIAAPTPPGTPATPPAAGATPPAQPDAAETAPDAPAPAP</sequence>
<feature type="chain" id="PRO_5037794313" evidence="2">
    <location>
        <begin position="27"/>
        <end position="231"/>
    </location>
</feature>
<evidence type="ECO:0000313" key="4">
    <source>
        <dbReference type="Proteomes" id="UP000631694"/>
    </source>
</evidence>
<feature type="compositionally biased region" description="Low complexity" evidence="1">
    <location>
        <begin position="207"/>
        <end position="225"/>
    </location>
</feature>
<dbReference type="Proteomes" id="UP000631694">
    <property type="component" value="Unassembled WGS sequence"/>
</dbReference>
<name>A0A931I3H5_9HYPH</name>
<dbReference type="RefSeq" id="WP_197311285.1">
    <property type="nucleotide sequence ID" value="NZ_JADZLT010000050.1"/>
</dbReference>
<evidence type="ECO:0000256" key="1">
    <source>
        <dbReference type="SAM" id="MobiDB-lite"/>
    </source>
</evidence>
<keyword evidence="2" id="KW-0732">Signal</keyword>
<dbReference type="AlphaFoldDB" id="A0A931I3H5"/>
<reference evidence="3" key="1">
    <citation type="submission" date="2020-12" db="EMBL/GenBank/DDBJ databases">
        <title>Methylobrevis albus sp. nov., isolated from fresh water lack sediment.</title>
        <authorList>
            <person name="Zou Q."/>
        </authorList>
    </citation>
    <scope>NUCLEOTIDE SEQUENCE</scope>
    <source>
        <strain evidence="3">L22</strain>
    </source>
</reference>
<feature type="compositionally biased region" description="Pro residues" evidence="1">
    <location>
        <begin position="197"/>
        <end position="206"/>
    </location>
</feature>
<feature type="signal peptide" evidence="2">
    <location>
        <begin position="1"/>
        <end position="26"/>
    </location>
</feature>
<feature type="region of interest" description="Disordered" evidence="1">
    <location>
        <begin position="196"/>
        <end position="231"/>
    </location>
</feature>
<comment type="caution">
    <text evidence="3">The sequence shown here is derived from an EMBL/GenBank/DDBJ whole genome shotgun (WGS) entry which is preliminary data.</text>
</comment>
<gene>
    <name evidence="3" type="ORF">I5731_10220</name>
</gene>
<proteinExistence type="predicted"/>
<evidence type="ECO:0000256" key="2">
    <source>
        <dbReference type="SAM" id="SignalP"/>
    </source>
</evidence>
<accession>A0A931I3H5</accession>
<organism evidence="3 4">
    <name type="scientific">Methylobrevis albus</name>
    <dbReference type="NCBI Taxonomy" id="2793297"/>
    <lineage>
        <taxon>Bacteria</taxon>
        <taxon>Pseudomonadati</taxon>
        <taxon>Pseudomonadota</taxon>
        <taxon>Alphaproteobacteria</taxon>
        <taxon>Hyphomicrobiales</taxon>
        <taxon>Pleomorphomonadaceae</taxon>
        <taxon>Methylobrevis</taxon>
    </lineage>
</organism>
<dbReference type="EMBL" id="JADZLT010000050">
    <property type="protein sequence ID" value="MBH0238198.1"/>
    <property type="molecule type" value="Genomic_DNA"/>
</dbReference>
<evidence type="ECO:0000313" key="3">
    <source>
        <dbReference type="EMBL" id="MBH0238198.1"/>
    </source>
</evidence>
<keyword evidence="4" id="KW-1185">Reference proteome</keyword>